<feature type="transmembrane region" description="Helical" evidence="9">
    <location>
        <begin position="411"/>
        <end position="431"/>
    </location>
</feature>
<evidence type="ECO:0000256" key="1">
    <source>
        <dbReference type="ARBA" id="ARBA00004651"/>
    </source>
</evidence>
<dbReference type="Proteomes" id="UP000053398">
    <property type="component" value="Unassembled WGS sequence"/>
</dbReference>
<evidence type="ECO:0000256" key="2">
    <source>
        <dbReference type="ARBA" id="ARBA00008537"/>
    </source>
</evidence>
<dbReference type="PANTHER" id="PTHR42718:SF9">
    <property type="entry name" value="MAJOR FACILITATOR SUPERFAMILY MULTIDRUG TRANSPORTER MFSC"/>
    <property type="match status" value="1"/>
</dbReference>
<dbReference type="InterPro" id="IPR011701">
    <property type="entry name" value="MFS"/>
</dbReference>
<dbReference type="NCBIfam" id="TIGR00711">
    <property type="entry name" value="efflux_EmrB"/>
    <property type="match status" value="1"/>
</dbReference>
<feature type="transmembrane region" description="Helical" evidence="9">
    <location>
        <begin position="346"/>
        <end position="366"/>
    </location>
</feature>
<comment type="caution">
    <text evidence="11">The sequence shown here is derived from an EMBL/GenBank/DDBJ whole genome shotgun (WGS) entry which is preliminary data.</text>
</comment>
<accession>A0A101PVH7</accession>
<feature type="transmembrane region" description="Helical" evidence="9">
    <location>
        <begin position="153"/>
        <end position="172"/>
    </location>
</feature>
<keyword evidence="6 9" id="KW-1133">Transmembrane helix</keyword>
<protein>
    <submittedName>
        <fullName evidence="11">Drug resistance transporter</fullName>
    </submittedName>
</protein>
<dbReference type="GO" id="GO:0046677">
    <property type="term" value="P:response to antibiotic"/>
    <property type="evidence" value="ECO:0007669"/>
    <property type="project" value="UniProtKB-KW"/>
</dbReference>
<feature type="transmembrane region" description="Helical" evidence="9">
    <location>
        <begin position="212"/>
        <end position="230"/>
    </location>
</feature>
<evidence type="ECO:0000313" key="11">
    <source>
        <dbReference type="EMBL" id="KUN18488.1"/>
    </source>
</evidence>
<dbReference type="Pfam" id="PF07690">
    <property type="entry name" value="MFS_1"/>
    <property type="match status" value="1"/>
</dbReference>
<evidence type="ECO:0000256" key="9">
    <source>
        <dbReference type="SAM" id="Phobius"/>
    </source>
</evidence>
<dbReference type="AlphaFoldDB" id="A0A101PVH7"/>
<evidence type="ECO:0000256" key="4">
    <source>
        <dbReference type="ARBA" id="ARBA00022475"/>
    </source>
</evidence>
<feature type="transmembrane region" description="Helical" evidence="9">
    <location>
        <begin position="92"/>
        <end position="111"/>
    </location>
</feature>
<dbReference type="SUPFAM" id="SSF103473">
    <property type="entry name" value="MFS general substrate transporter"/>
    <property type="match status" value="1"/>
</dbReference>
<keyword evidence="3" id="KW-0813">Transport</keyword>
<name>A0A101PVH7_STRCK</name>
<comment type="similarity">
    <text evidence="2">Belongs to the major facilitator superfamily. EmrB family.</text>
</comment>
<feature type="transmembrane region" description="Helical" evidence="9">
    <location>
        <begin position="378"/>
        <end position="399"/>
    </location>
</feature>
<reference evidence="11 12" key="1">
    <citation type="submission" date="2015-10" db="EMBL/GenBank/DDBJ databases">
        <title>Draft genome sequence of Streptomyces corchorusii DSM 40340, type strain for the species Streptomyces corchorusii.</title>
        <authorList>
            <person name="Ruckert C."/>
            <person name="Winkler A."/>
            <person name="Kalinowski J."/>
            <person name="Kampfer P."/>
            <person name="Glaeser S."/>
        </authorList>
    </citation>
    <scope>NUCLEOTIDE SEQUENCE [LARGE SCALE GENOMIC DNA]</scope>
    <source>
        <strain evidence="11 12">DSM 40340</strain>
    </source>
</reference>
<sequence>MAKTEPTRTDPTVSEDERITPQLWGLSVILTLGGVMSMFTSTVVNVALGAVGEELGASLGTTQWIASGYLIAQATMIPVSGWASRRYGATRLWLVCVALFAGFSALCAAATSIEALIAFRVLQGLSGGLLVPAGQILFAVAAGPKRLGRMMSVLSIPIYLAPVLGTLFGSLLADGLGWQWMFLVNVPIAVISLAAGLRWLPRETAREAPPMDWPGLALVMTGLPALVYGVSQLGESGGSAGALPLVLVIAGAVLLTGFVLRALRARTPLLNLRLFKDAAFSSAAVVIFCMGVALFGAMIVLPEYYLRARHESLVDTGLLTAPLALGTVAALPLAGWFTDRIGGARVILTGLIVTIVGTVPLALIGAQDSYWWLSAVQVVRGCGIGLTTTPALATGLVMVPKEQIPHAMPIFNMLQRIGGSCGTSILTALLAHRIATGPDTPAHAAAAVAHTHWWIVAITAAVVIPSIILVRLEARRRRTAATASPAAA</sequence>
<dbReference type="Gene3D" id="1.20.1250.20">
    <property type="entry name" value="MFS general substrate transporter like domains"/>
    <property type="match status" value="2"/>
</dbReference>
<keyword evidence="5 9" id="KW-0812">Transmembrane</keyword>
<feature type="transmembrane region" description="Helical" evidence="9">
    <location>
        <begin position="242"/>
        <end position="260"/>
    </location>
</feature>
<organism evidence="11 12">
    <name type="scientific">Streptomyces corchorusii</name>
    <name type="common">Streptomyces chibaensis</name>
    <dbReference type="NCBI Taxonomy" id="1903"/>
    <lineage>
        <taxon>Bacteria</taxon>
        <taxon>Bacillati</taxon>
        <taxon>Actinomycetota</taxon>
        <taxon>Actinomycetes</taxon>
        <taxon>Kitasatosporales</taxon>
        <taxon>Streptomycetaceae</taxon>
        <taxon>Streptomyces</taxon>
    </lineage>
</organism>
<dbReference type="RefSeq" id="WP_059265793.1">
    <property type="nucleotide sequence ID" value="NZ_KQ948366.1"/>
</dbReference>
<gene>
    <name evidence="11" type="ORF">AQJ11_34140</name>
</gene>
<keyword evidence="8" id="KW-0046">Antibiotic resistance</keyword>
<keyword evidence="4" id="KW-1003">Cell membrane</keyword>
<evidence type="ECO:0000259" key="10">
    <source>
        <dbReference type="PROSITE" id="PS50850"/>
    </source>
</evidence>
<dbReference type="EMBL" id="LMWP01000043">
    <property type="protein sequence ID" value="KUN18488.1"/>
    <property type="molecule type" value="Genomic_DNA"/>
</dbReference>
<dbReference type="InterPro" id="IPR036259">
    <property type="entry name" value="MFS_trans_sf"/>
</dbReference>
<dbReference type="GO" id="GO:0005886">
    <property type="term" value="C:plasma membrane"/>
    <property type="evidence" value="ECO:0007669"/>
    <property type="project" value="UniProtKB-SubCell"/>
</dbReference>
<dbReference type="GO" id="GO:0022857">
    <property type="term" value="F:transmembrane transporter activity"/>
    <property type="evidence" value="ECO:0007669"/>
    <property type="project" value="InterPro"/>
</dbReference>
<evidence type="ECO:0000256" key="5">
    <source>
        <dbReference type="ARBA" id="ARBA00022692"/>
    </source>
</evidence>
<dbReference type="InterPro" id="IPR004638">
    <property type="entry name" value="EmrB-like"/>
</dbReference>
<evidence type="ECO:0000256" key="7">
    <source>
        <dbReference type="ARBA" id="ARBA00023136"/>
    </source>
</evidence>
<proteinExistence type="inferred from homology"/>
<evidence type="ECO:0000256" key="8">
    <source>
        <dbReference type="ARBA" id="ARBA00023251"/>
    </source>
</evidence>
<feature type="transmembrane region" description="Helical" evidence="9">
    <location>
        <begin position="451"/>
        <end position="470"/>
    </location>
</feature>
<feature type="transmembrane region" description="Helical" evidence="9">
    <location>
        <begin position="313"/>
        <end position="334"/>
    </location>
</feature>
<feature type="transmembrane region" description="Helical" evidence="9">
    <location>
        <begin position="280"/>
        <end position="301"/>
    </location>
</feature>
<keyword evidence="12" id="KW-1185">Reference proteome</keyword>
<dbReference type="PANTHER" id="PTHR42718">
    <property type="entry name" value="MAJOR FACILITATOR SUPERFAMILY MULTIDRUG TRANSPORTER MFSC"/>
    <property type="match status" value="1"/>
</dbReference>
<evidence type="ECO:0000313" key="12">
    <source>
        <dbReference type="Proteomes" id="UP000053398"/>
    </source>
</evidence>
<feature type="transmembrane region" description="Helical" evidence="9">
    <location>
        <begin position="178"/>
        <end position="200"/>
    </location>
</feature>
<evidence type="ECO:0000256" key="3">
    <source>
        <dbReference type="ARBA" id="ARBA00022448"/>
    </source>
</evidence>
<keyword evidence="7 9" id="KW-0472">Membrane</keyword>
<dbReference type="PROSITE" id="PS50850">
    <property type="entry name" value="MFS"/>
    <property type="match status" value="1"/>
</dbReference>
<feature type="transmembrane region" description="Helical" evidence="9">
    <location>
        <begin position="23"/>
        <end position="44"/>
    </location>
</feature>
<evidence type="ECO:0000256" key="6">
    <source>
        <dbReference type="ARBA" id="ARBA00022989"/>
    </source>
</evidence>
<feature type="transmembrane region" description="Helical" evidence="9">
    <location>
        <begin position="117"/>
        <end position="141"/>
    </location>
</feature>
<dbReference type="InterPro" id="IPR020846">
    <property type="entry name" value="MFS_dom"/>
</dbReference>
<feature type="domain" description="Major facilitator superfamily (MFS) profile" evidence="10">
    <location>
        <begin position="26"/>
        <end position="478"/>
    </location>
</feature>
<comment type="subcellular location">
    <subcellularLocation>
        <location evidence="1">Cell membrane</location>
        <topology evidence="1">Multi-pass membrane protein</topology>
    </subcellularLocation>
</comment>
<feature type="transmembrane region" description="Helical" evidence="9">
    <location>
        <begin position="64"/>
        <end position="83"/>
    </location>
</feature>